<dbReference type="Gene3D" id="1.10.287.3700">
    <property type="match status" value="1"/>
</dbReference>
<evidence type="ECO:0000256" key="2">
    <source>
        <dbReference type="ARBA" id="ARBA00022490"/>
    </source>
</evidence>
<dbReference type="Gene3D" id="1.10.510.10">
    <property type="entry name" value="Transferase(Phosphotransferase) domain 1"/>
    <property type="match status" value="1"/>
</dbReference>
<feature type="region of interest" description="Disordered" evidence="7">
    <location>
        <begin position="848"/>
        <end position="867"/>
    </location>
</feature>
<dbReference type="PANTHER" id="PTHR12272:SF11">
    <property type="entry name" value="PAN2-PAN3 DEADENYLATION COMPLEX SUBUNIT PAN3"/>
    <property type="match status" value="1"/>
</dbReference>
<keyword evidence="6" id="KW-0175">Coiled coil</keyword>
<evidence type="ECO:0000256" key="3">
    <source>
        <dbReference type="ARBA" id="ARBA00022664"/>
    </source>
</evidence>
<name>A0A0G4EZC6_VITBC</name>
<keyword evidence="10" id="KW-1185">Reference proteome</keyword>
<dbReference type="GO" id="GO:0005524">
    <property type="term" value="F:ATP binding"/>
    <property type="evidence" value="ECO:0007669"/>
    <property type="project" value="UniProtKB-KW"/>
</dbReference>
<feature type="compositionally biased region" description="Basic and acidic residues" evidence="7">
    <location>
        <begin position="193"/>
        <end position="204"/>
    </location>
</feature>
<proteinExistence type="predicted"/>
<feature type="compositionally biased region" description="Low complexity" evidence="7">
    <location>
        <begin position="546"/>
        <end position="557"/>
    </location>
</feature>
<reference evidence="9 10" key="1">
    <citation type="submission" date="2014-11" db="EMBL/GenBank/DDBJ databases">
        <authorList>
            <person name="Zhu J."/>
            <person name="Qi W."/>
            <person name="Song R."/>
        </authorList>
    </citation>
    <scope>NUCLEOTIDE SEQUENCE [LARGE SCALE GENOMIC DNA]</scope>
</reference>
<dbReference type="GO" id="GO:0000932">
    <property type="term" value="C:P-body"/>
    <property type="evidence" value="ECO:0007669"/>
    <property type="project" value="TreeGrafter"/>
</dbReference>
<feature type="compositionally biased region" description="Low complexity" evidence="7">
    <location>
        <begin position="50"/>
        <end position="67"/>
    </location>
</feature>
<feature type="compositionally biased region" description="Pro residues" evidence="7">
    <location>
        <begin position="323"/>
        <end position="341"/>
    </location>
</feature>
<dbReference type="GO" id="GO:0000289">
    <property type="term" value="P:nuclear-transcribed mRNA poly(A) tail shortening"/>
    <property type="evidence" value="ECO:0007669"/>
    <property type="project" value="InterPro"/>
</dbReference>
<feature type="compositionally biased region" description="Polar residues" evidence="7">
    <location>
        <begin position="233"/>
        <end position="245"/>
    </location>
</feature>
<dbReference type="PANTHER" id="PTHR12272">
    <property type="entry name" value="DEADENYLATION COMPLEX SUBUNIT PAN3"/>
    <property type="match status" value="1"/>
</dbReference>
<comment type="subcellular location">
    <subcellularLocation>
        <location evidence="1">Cytoplasm</location>
    </subcellularLocation>
</comment>
<dbReference type="InterPro" id="IPR011009">
    <property type="entry name" value="Kinase-like_dom_sf"/>
</dbReference>
<evidence type="ECO:0000256" key="6">
    <source>
        <dbReference type="ARBA" id="ARBA00023054"/>
    </source>
</evidence>
<dbReference type="EMBL" id="CDMY01000347">
    <property type="protein sequence ID" value="CEM04137.1"/>
    <property type="molecule type" value="Genomic_DNA"/>
</dbReference>
<dbReference type="Pfam" id="PF18101">
    <property type="entry name" value="Pan3_CK"/>
    <property type="match status" value="1"/>
</dbReference>
<keyword evidence="2" id="KW-0963">Cytoplasm</keyword>
<feature type="compositionally biased region" description="Low complexity" evidence="7">
    <location>
        <begin position="171"/>
        <end position="188"/>
    </location>
</feature>
<dbReference type="InterPro" id="IPR041332">
    <property type="entry name" value="Pan3_CK"/>
</dbReference>
<feature type="compositionally biased region" description="Polar residues" evidence="7">
    <location>
        <begin position="497"/>
        <end position="507"/>
    </location>
</feature>
<feature type="compositionally biased region" description="Low complexity" evidence="7">
    <location>
        <begin position="1221"/>
        <end position="1241"/>
    </location>
</feature>
<dbReference type="Proteomes" id="UP000041254">
    <property type="component" value="Unassembled WGS sequence"/>
</dbReference>
<feature type="region of interest" description="Disordered" evidence="7">
    <location>
        <begin position="47"/>
        <end position="347"/>
    </location>
</feature>
<feature type="compositionally biased region" description="Low complexity" evidence="7">
    <location>
        <begin position="268"/>
        <end position="287"/>
    </location>
</feature>
<feature type="domain" description="Pan3 C-terminal knob" evidence="8">
    <location>
        <begin position="1024"/>
        <end position="1161"/>
    </location>
</feature>
<feature type="compositionally biased region" description="Low complexity" evidence="7">
    <location>
        <begin position="1250"/>
        <end position="1280"/>
    </location>
</feature>
<feature type="region of interest" description="Disordered" evidence="7">
    <location>
        <begin position="493"/>
        <end position="566"/>
    </location>
</feature>
<dbReference type="STRING" id="1169540.A0A0G4EZC6"/>
<evidence type="ECO:0000313" key="9">
    <source>
        <dbReference type="EMBL" id="CEM04137.1"/>
    </source>
</evidence>
<dbReference type="GO" id="GO:0031251">
    <property type="term" value="C:PAN complex"/>
    <property type="evidence" value="ECO:0007669"/>
    <property type="project" value="InterPro"/>
</dbReference>
<dbReference type="Gene3D" id="1.20.5.5160">
    <property type="match status" value="1"/>
</dbReference>
<evidence type="ECO:0000256" key="7">
    <source>
        <dbReference type="SAM" id="MobiDB-lite"/>
    </source>
</evidence>
<dbReference type="VEuPathDB" id="CryptoDB:Vbra_8570"/>
<evidence type="ECO:0000256" key="1">
    <source>
        <dbReference type="ARBA" id="ARBA00004496"/>
    </source>
</evidence>
<feature type="compositionally biased region" description="Pro residues" evidence="7">
    <location>
        <begin position="257"/>
        <end position="267"/>
    </location>
</feature>
<dbReference type="InParanoid" id="A0A0G4EZC6"/>
<sequence length="1326" mass="139465">MPIGSSPRSLPTLTFLETIALAHQHQQQHQPPPPPPASTILQLLMKNKQAAAAAASGPAPSPNSRPATATLKLSSSAKGAPSASLPSTPGSALTKDRPQLSLSSASDGREASDSNQHVTPKTKKGGGLTPRSAPPSEGGKGRHHGREIIPVRSIQLSSPPRGAAQSEQENRSAPPSTSSSTSPSSPLGRRSRKDAVSNEERKSNTPESDEAEAPSADGQPTCSRQPHDDADEASSSPEAPQTVRASSSSPTDGGRGPPGPSPSPSPPLSSSSTSEANEALAQLLANLKSGPTKADSSKPADGGKFTFTAAAQPFNPPIRVSGIPPPPPKAPEPPPPSPSEPALPWFDPSIAAVGEPKVAAPIHTAEAGHRLAASPPPTSSTLSSGSGITVIGPSRARGGVPMALSAAAAEPFVPRALRSGGEAEQQSQQPFKLSLQQQLQAGQSAAGGAEDYGVIAGGHLPSFSRGFVSSADALSTVGTSTTCSTAANEGINGYGGSHTSSDGSTVTLRPVSGGGGMMQFPMAHLASPPLAANGAPDQPQGDASAEHSSAYQSSAAAGGPGPPFTSLQRAFLAADETATDAAQRGSDADYMRRLHSILGNPAAQQQQQQQQPTSAPPMYRPVGSSGGAPAPPRPPPGPPPVSSWLMPVPAGMPGGMEDVNGGVGVGGVGGVMYRPSHLPPGVVPMAVPNVTAIMEAEQANNPFYFGTDAGLRREYHEQKACMLLTSRDLGDAPSAPDGSSCEVDSEPDSVPPLVQGKYYNLCLLDDRSKPHTARFCGYPTYVFKALCTEDIPAYALRRVDGFRLTNFDLAQSALERWSRLPPHPSVVAIRQAFATQDFFTYQRDREHSLSRRQSSNGSAQPSHIPRSLSTEGGSLVFVYDYHANAATMEACHFQGQGPVREGVLWSYIVQIVLALRHIHAAGMAARVIDPTKILVSYRNRVRLNCVGLLDALKVDPSRSVRDYQMQDLISLGRLVLALACGTLEVLADIPKTMDQIFMKMDLSMELRNLVVMLLSKPVGAYPSVHDIAGAISGRIATQMEAALHVGDCFEEELKKEVDNGRLVRLLSKIGSIVDRPSCGSDHNWAETGDRYVVKLFRDYLFHQVDEESRPVLDIGHIADSLAKVDVGVRERILLMSRDGSALLVLSYADIKRCIDKSFSELLSVCYRTPAGTPNPTHAHARPHARLPLPQLPHRSSPDTLTPELHLGGPYHTHPAHHHQQQHQQQTVHVPTHPHAAAGGPPMSLMHGFSQQLQMQLARQHQHQQYQQQQQQQSGEEQGSAAAGGGGGGAFTQLQMAAQGGAGRPPRQSKQAIVSVTMGEGGDGVPR</sequence>
<organism evidence="9 10">
    <name type="scientific">Vitrella brassicaformis (strain CCMP3155)</name>
    <dbReference type="NCBI Taxonomy" id="1169540"/>
    <lineage>
        <taxon>Eukaryota</taxon>
        <taxon>Sar</taxon>
        <taxon>Alveolata</taxon>
        <taxon>Colpodellida</taxon>
        <taxon>Vitrellaceae</taxon>
        <taxon>Vitrella</taxon>
    </lineage>
</organism>
<keyword evidence="5" id="KW-0067">ATP-binding</keyword>
<keyword evidence="3" id="KW-0507">mRNA processing</keyword>
<protein>
    <recommendedName>
        <fullName evidence="8">Pan3 C-terminal knob domain-containing protein</fullName>
    </recommendedName>
</protein>
<feature type="region of interest" description="Disordered" evidence="7">
    <location>
        <begin position="1187"/>
        <end position="1326"/>
    </location>
</feature>
<evidence type="ECO:0000259" key="8">
    <source>
        <dbReference type="Pfam" id="PF18101"/>
    </source>
</evidence>
<evidence type="ECO:0000313" key="10">
    <source>
        <dbReference type="Proteomes" id="UP000041254"/>
    </source>
</evidence>
<dbReference type="GO" id="GO:0006397">
    <property type="term" value="P:mRNA processing"/>
    <property type="evidence" value="ECO:0007669"/>
    <property type="project" value="UniProtKB-KW"/>
</dbReference>
<feature type="region of interest" description="Disordered" evidence="7">
    <location>
        <begin position="601"/>
        <end position="646"/>
    </location>
</feature>
<keyword evidence="4" id="KW-0547">Nucleotide-binding</keyword>
<gene>
    <name evidence="9" type="ORF">Vbra_8570</name>
</gene>
<feature type="compositionally biased region" description="Pro residues" evidence="7">
    <location>
        <begin position="629"/>
        <end position="641"/>
    </location>
</feature>
<dbReference type="SUPFAM" id="SSF56112">
    <property type="entry name" value="Protein kinase-like (PK-like)"/>
    <property type="match status" value="1"/>
</dbReference>
<evidence type="ECO:0000256" key="5">
    <source>
        <dbReference type="ARBA" id="ARBA00022840"/>
    </source>
</evidence>
<dbReference type="InterPro" id="IPR030844">
    <property type="entry name" value="PAN3"/>
</dbReference>
<dbReference type="OrthoDB" id="441869at2759"/>
<evidence type="ECO:0000256" key="4">
    <source>
        <dbReference type="ARBA" id="ARBA00022741"/>
    </source>
</evidence>
<accession>A0A0G4EZC6</accession>
<dbReference type="GO" id="GO:0008143">
    <property type="term" value="F:poly(A) binding"/>
    <property type="evidence" value="ECO:0007669"/>
    <property type="project" value="TreeGrafter"/>
</dbReference>
<feature type="compositionally biased region" description="Polar residues" evidence="7">
    <location>
        <begin position="851"/>
        <end position="867"/>
    </location>
</feature>